<dbReference type="Proteomes" id="UP000249748">
    <property type="component" value="Unassembled WGS sequence"/>
</dbReference>
<evidence type="ECO:0000313" key="1">
    <source>
        <dbReference type="EMBL" id="RAK89567.1"/>
    </source>
</evidence>
<dbReference type="EMBL" id="KZ824547">
    <property type="protein sequence ID" value="RAK89567.1"/>
    <property type="molecule type" value="Genomic_DNA"/>
</dbReference>
<organism evidence="1 2">
    <name type="scientific">Aspergillus costaricaensis CBS 115574</name>
    <dbReference type="NCBI Taxonomy" id="1448317"/>
    <lineage>
        <taxon>Eukaryota</taxon>
        <taxon>Fungi</taxon>
        <taxon>Dikarya</taxon>
        <taxon>Ascomycota</taxon>
        <taxon>Pezizomycotina</taxon>
        <taxon>Eurotiomycetes</taxon>
        <taxon>Eurotiomycetidae</taxon>
        <taxon>Eurotiales</taxon>
        <taxon>Aspergillaceae</taxon>
        <taxon>Aspergillus</taxon>
        <taxon>Aspergillus subgen. Circumdati</taxon>
    </lineage>
</organism>
<sequence>MILTWLLRKTYDVICYDRTCSARVFPAWLEIEAMNKLIKDAEASKQVHKTLQANVTSMKSQANVTSMKSQAKELSDLIDPAKQAIETLEGGWDVMGTEVQYIHDKDENFVFE</sequence>
<proteinExistence type="predicted"/>
<accession>A0ACD1IIH7</accession>
<evidence type="ECO:0000313" key="2">
    <source>
        <dbReference type="Proteomes" id="UP000249748"/>
    </source>
</evidence>
<keyword evidence="2" id="KW-1185">Reference proteome</keyword>
<protein>
    <submittedName>
        <fullName evidence="1">Uncharacterized protein</fullName>
    </submittedName>
</protein>
<gene>
    <name evidence="1" type="ORF">BO79DRAFT_217033</name>
</gene>
<name>A0ACD1IIH7_9EURO</name>
<reference evidence="1" key="1">
    <citation type="submission" date="2018-02" db="EMBL/GenBank/DDBJ databases">
        <title>The genomes of Aspergillus section Nigri reveals drivers in fungal speciation.</title>
        <authorList>
            <consortium name="DOE Joint Genome Institute"/>
            <person name="Vesth T.C."/>
            <person name="Nybo J."/>
            <person name="Theobald S."/>
            <person name="Brandl J."/>
            <person name="Frisvad J.C."/>
            <person name="Nielsen K.F."/>
            <person name="Lyhne E.K."/>
            <person name="Kogle M.E."/>
            <person name="Kuo A."/>
            <person name="Riley R."/>
            <person name="Clum A."/>
            <person name="Nolan M."/>
            <person name="Lipzen A."/>
            <person name="Salamov A."/>
            <person name="Henrissat B."/>
            <person name="Wiebenga A."/>
            <person name="De vries R.P."/>
            <person name="Grigoriev I.V."/>
            <person name="Mortensen U.H."/>
            <person name="Andersen M.R."/>
            <person name="Baker S.E."/>
        </authorList>
    </citation>
    <scope>NUCLEOTIDE SEQUENCE</scope>
    <source>
        <strain evidence="1">CBS 115574</strain>
    </source>
</reference>